<dbReference type="Ensembl" id="ENSCCNT00000011385.1">
    <property type="protein sequence ID" value="ENSCCNP00000008642.1"/>
    <property type="gene ID" value="ENSCCNG00000009123.1"/>
</dbReference>
<keyword evidence="1" id="KW-0472">Membrane</keyword>
<feature type="transmembrane region" description="Helical" evidence="1">
    <location>
        <begin position="9"/>
        <end position="29"/>
    </location>
</feature>
<proteinExistence type="predicted"/>
<dbReference type="AlphaFoldDB" id="A0A8C0WCM1"/>
<name>A0A8C0WCM1_CASCN</name>
<sequence length="329" mass="37209">MHIDSVQLCLYKISSQVAITISCYIVRLFMFLNMSIYFCIVCEFSFLVLDPLYYCIFFLLYSTNVLQPRKSISFIGPVKATASKGYAGASISRLGMSRTMVVLPEMKTTDKDKMSIPTTKTIQVFDMNGVDVTPRPLYHPDPHVGTPKPNKLLTSQEGSLGSDFISSYSLYQNTVNPSMLGQFTRSVLGSSTVSKSSVSTTESMTEDLEEPSFKRERLASFTELRVVRASTQEIVVTKEDLEKTIEIILTETETLRLFDLPTVMISVESEDAEKITQKNKNYEILCKNRIGNDLYVERMMQTFNGAPKNKDVQCDKILLEEKGNLFYFS</sequence>
<reference evidence="2" key="1">
    <citation type="submission" date="2023-09" db="UniProtKB">
        <authorList>
            <consortium name="Ensembl"/>
        </authorList>
    </citation>
    <scope>IDENTIFICATION</scope>
</reference>
<keyword evidence="1" id="KW-0812">Transmembrane</keyword>
<keyword evidence="1" id="KW-1133">Transmembrane helix</keyword>
<protein>
    <submittedName>
        <fullName evidence="2">Uncharacterized protein</fullName>
    </submittedName>
</protein>
<evidence type="ECO:0000256" key="1">
    <source>
        <dbReference type="SAM" id="Phobius"/>
    </source>
</evidence>
<evidence type="ECO:0000313" key="2">
    <source>
        <dbReference type="Ensembl" id="ENSCCNP00000008642.1"/>
    </source>
</evidence>
<organism evidence="2">
    <name type="scientific">Castor canadensis</name>
    <name type="common">American beaver</name>
    <dbReference type="NCBI Taxonomy" id="51338"/>
    <lineage>
        <taxon>Eukaryota</taxon>
        <taxon>Metazoa</taxon>
        <taxon>Chordata</taxon>
        <taxon>Craniata</taxon>
        <taxon>Vertebrata</taxon>
        <taxon>Euteleostomi</taxon>
        <taxon>Mammalia</taxon>
        <taxon>Eutheria</taxon>
        <taxon>Euarchontoglires</taxon>
        <taxon>Glires</taxon>
        <taxon>Rodentia</taxon>
        <taxon>Castorimorpha</taxon>
        <taxon>Castoridae</taxon>
        <taxon>Castor</taxon>
    </lineage>
</organism>
<accession>A0A8C0WCM1</accession>
<feature type="transmembrane region" description="Helical" evidence="1">
    <location>
        <begin position="35"/>
        <end position="61"/>
    </location>
</feature>